<dbReference type="KEGG" id="fsl:EJO69_02900"/>
<dbReference type="AlphaFoldDB" id="A0A3S8Z764"/>
<keyword evidence="2" id="KW-1185">Reference proteome</keyword>
<reference evidence="1 2" key="1">
    <citation type="submission" date="2018-12" db="EMBL/GenBank/DDBJ databases">
        <title>Complete genome sequence of Flaviflexus salsibiostraticola KCTC 33148.</title>
        <authorList>
            <person name="Bae J.-W."/>
        </authorList>
    </citation>
    <scope>NUCLEOTIDE SEQUENCE [LARGE SCALE GENOMIC DNA]</scope>
    <source>
        <strain evidence="1 2">KCTC 33148</strain>
    </source>
</reference>
<name>A0A3S8Z764_9ACTO</name>
<evidence type="ECO:0000313" key="1">
    <source>
        <dbReference type="EMBL" id="AZN29371.1"/>
    </source>
</evidence>
<evidence type="ECO:0000313" key="2">
    <source>
        <dbReference type="Proteomes" id="UP000270021"/>
    </source>
</evidence>
<gene>
    <name evidence="1" type="ORF">EJO69_02900</name>
</gene>
<dbReference type="EMBL" id="CP034438">
    <property type="protein sequence ID" value="AZN29371.1"/>
    <property type="molecule type" value="Genomic_DNA"/>
</dbReference>
<dbReference type="RefSeq" id="WP_126038999.1">
    <property type="nucleotide sequence ID" value="NZ_CP034438.1"/>
</dbReference>
<organism evidence="1 2">
    <name type="scientific">Flaviflexus salsibiostraticola</name>
    <dbReference type="NCBI Taxonomy" id="1282737"/>
    <lineage>
        <taxon>Bacteria</taxon>
        <taxon>Bacillati</taxon>
        <taxon>Actinomycetota</taxon>
        <taxon>Actinomycetes</taxon>
        <taxon>Actinomycetales</taxon>
        <taxon>Actinomycetaceae</taxon>
        <taxon>Flaviflexus</taxon>
    </lineage>
</organism>
<sequence length="88" mass="9934">MTEERVTVDIDVTWRFRVEATPSQVRRQEEFAGMLLEFVDLMGQPLPADVLAERVSPEFRPWLSTGILSGTQHSGVTEIKILPVVVKP</sequence>
<protein>
    <submittedName>
        <fullName evidence="1">Uncharacterized protein</fullName>
    </submittedName>
</protein>
<proteinExistence type="predicted"/>
<accession>A0A3S8Z764</accession>
<dbReference type="Proteomes" id="UP000270021">
    <property type="component" value="Chromosome"/>
</dbReference>